<dbReference type="KEGG" id="cted:CTEST_09875"/>
<dbReference type="PANTHER" id="PTHR43333:SF1">
    <property type="entry name" value="D-ISOMER SPECIFIC 2-HYDROXYACID DEHYDROGENASE NAD-BINDING DOMAIN-CONTAINING PROTEIN"/>
    <property type="match status" value="1"/>
</dbReference>
<dbReference type="GO" id="GO:0016491">
    <property type="term" value="F:oxidoreductase activity"/>
    <property type="evidence" value="ECO:0007669"/>
    <property type="project" value="UniProtKB-KW"/>
</dbReference>
<evidence type="ECO:0000256" key="2">
    <source>
        <dbReference type="ARBA" id="ARBA00023027"/>
    </source>
</evidence>
<reference evidence="5" key="2">
    <citation type="submission" date="2015-05" db="EMBL/GenBank/DDBJ databases">
        <title>Complete genome sequence of Corynebacterium testudinoris DSM 44614, recovered from necrotic lesions in the mouth of a tortoise.</title>
        <authorList>
            <person name="Ruckert C."/>
            <person name="Albersmeier A."/>
            <person name="Winkler A."/>
            <person name="Tauch A."/>
        </authorList>
    </citation>
    <scope>NUCLEOTIDE SEQUENCE [LARGE SCALE GENOMIC DNA]</scope>
    <source>
        <strain evidence="5">DSM 44614</strain>
    </source>
</reference>
<evidence type="ECO:0000313" key="5">
    <source>
        <dbReference type="Proteomes" id="UP000035540"/>
    </source>
</evidence>
<dbReference type="SUPFAM" id="SSF51735">
    <property type="entry name" value="NAD(P)-binding Rossmann-fold domains"/>
    <property type="match status" value="1"/>
</dbReference>
<dbReference type="PANTHER" id="PTHR43333">
    <property type="entry name" value="2-HACID_DH_C DOMAIN-CONTAINING PROTEIN"/>
    <property type="match status" value="1"/>
</dbReference>
<gene>
    <name evidence="4" type="ORF">CTEST_09875</name>
</gene>
<dbReference type="OrthoDB" id="4324715at2"/>
<reference evidence="4 5" key="1">
    <citation type="journal article" date="2015" name="Genome Announc.">
        <title>Complete Genome Sequence of the Type Strain Corynebacterium testudinoris DSM 44614, Recovered from Necrotic Lesions in the Mouth of a Tortoise.</title>
        <authorList>
            <person name="Ruckert C."/>
            <person name="Kriete M."/>
            <person name="Jaenicke S."/>
            <person name="Winkler A."/>
            <person name="Tauch A."/>
        </authorList>
    </citation>
    <scope>NUCLEOTIDE SEQUENCE [LARGE SCALE GENOMIC DNA]</scope>
    <source>
        <strain evidence="4 5">DSM 44614</strain>
    </source>
</reference>
<accession>A0A0G3H9F7</accession>
<dbReference type="Gene3D" id="3.40.50.720">
    <property type="entry name" value="NAD(P)-binding Rossmann-like Domain"/>
    <property type="match status" value="2"/>
</dbReference>
<feature type="domain" description="D-isomer specific 2-hydroxyacid dehydrogenase NAD-binding" evidence="3">
    <location>
        <begin position="120"/>
        <end position="269"/>
    </location>
</feature>
<dbReference type="RefSeq" id="WP_047253583.1">
    <property type="nucleotide sequence ID" value="NZ_CP011545.1"/>
</dbReference>
<dbReference type="Proteomes" id="UP000035540">
    <property type="component" value="Chromosome"/>
</dbReference>
<dbReference type="CDD" id="cd12159">
    <property type="entry name" value="2-Hacid_dh_2"/>
    <property type="match status" value="1"/>
</dbReference>
<evidence type="ECO:0000313" key="4">
    <source>
        <dbReference type="EMBL" id="AKK09400.1"/>
    </source>
</evidence>
<protein>
    <submittedName>
        <fullName evidence="4">Phosphoglycerate dehydrogenase-like oxidoreductase</fullName>
        <ecNumber evidence="4">1.-.-.-</ecNumber>
    </submittedName>
</protein>
<dbReference type="GO" id="GO:0051287">
    <property type="term" value="F:NAD binding"/>
    <property type="evidence" value="ECO:0007669"/>
    <property type="project" value="InterPro"/>
</dbReference>
<keyword evidence="5" id="KW-1185">Reference proteome</keyword>
<dbReference type="EC" id="1.-.-.-" evidence="4"/>
<evidence type="ECO:0000259" key="3">
    <source>
        <dbReference type="Pfam" id="PF02826"/>
    </source>
</evidence>
<dbReference type="InterPro" id="IPR036291">
    <property type="entry name" value="NAD(P)-bd_dom_sf"/>
</dbReference>
<proteinExistence type="predicted"/>
<dbReference type="AlphaFoldDB" id="A0A0G3H9F7"/>
<organism evidence="4 5">
    <name type="scientific">Corynebacterium testudinoris</name>
    <dbReference type="NCBI Taxonomy" id="136857"/>
    <lineage>
        <taxon>Bacteria</taxon>
        <taxon>Bacillati</taxon>
        <taxon>Actinomycetota</taxon>
        <taxon>Actinomycetes</taxon>
        <taxon>Mycobacteriales</taxon>
        <taxon>Corynebacteriaceae</taxon>
        <taxon>Corynebacterium</taxon>
    </lineage>
</organism>
<keyword evidence="1 4" id="KW-0560">Oxidoreductase</keyword>
<dbReference type="STRING" id="136857.CTEST_09875"/>
<dbReference type="Pfam" id="PF02826">
    <property type="entry name" value="2-Hacid_dh_C"/>
    <property type="match status" value="1"/>
</dbReference>
<keyword evidence="2" id="KW-0520">NAD</keyword>
<dbReference type="InterPro" id="IPR006140">
    <property type="entry name" value="D-isomer_DH_NAD-bd"/>
</dbReference>
<dbReference type="EMBL" id="CP011545">
    <property type="protein sequence ID" value="AKK09400.1"/>
    <property type="molecule type" value="Genomic_DNA"/>
</dbReference>
<dbReference type="PATRIC" id="fig|136857.5.peg.1960"/>
<sequence>MKFTVMPQAWPDTVAELERAGHEYTEDLDQAQAVVFNGQPADVPDPWPESVQVVQAAFAGVETLNDAGVFARQGPRWANAAGLYADTVAESTMALLLAQLHMLKTAVTGASFSVMDTIDRNKQWLFEDKTVAIIGAGGIGKRLVELLVPFRPRIIAVNRSGAPIEGAHETLAMSDAGDVWERADYFVLLTPVTDETRGLVDKEVLARMKPNAVVVNVGRGPLIKTDDLYEALRDGGIAGAALDVTDPEPLPDDHPLWALDNCLITPHVANTPAMVRALTASQAVRNFAAFEAGEQMPTEVNPEVGY</sequence>
<evidence type="ECO:0000256" key="1">
    <source>
        <dbReference type="ARBA" id="ARBA00023002"/>
    </source>
</evidence>
<name>A0A0G3H9F7_9CORY</name>